<dbReference type="AlphaFoldDB" id="B7QGY0"/>
<proteinExistence type="predicted"/>
<dbReference type="EnsemblMetazoa" id="ISCW023147-RA">
    <property type="protein sequence ID" value="ISCW023147-PA"/>
    <property type="gene ID" value="ISCW023147"/>
</dbReference>
<dbReference type="VEuPathDB" id="VectorBase:ISCW023147"/>
<feature type="compositionally biased region" description="Polar residues" evidence="1">
    <location>
        <begin position="48"/>
        <end position="61"/>
    </location>
</feature>
<evidence type="ECO:0000313" key="3">
    <source>
        <dbReference type="EnsemblMetazoa" id="ISCW023147-PA"/>
    </source>
</evidence>
<keyword evidence="4" id="KW-1185">Reference proteome</keyword>
<dbReference type="EMBL" id="DS935393">
    <property type="protein sequence ID" value="EEC18102.1"/>
    <property type="molecule type" value="Genomic_DNA"/>
</dbReference>
<feature type="region of interest" description="Disordered" evidence="1">
    <location>
        <begin position="44"/>
        <end position="76"/>
    </location>
</feature>
<organism>
    <name type="scientific">Ixodes scapularis</name>
    <name type="common">Black-legged tick</name>
    <name type="synonym">Deer tick</name>
    <dbReference type="NCBI Taxonomy" id="6945"/>
    <lineage>
        <taxon>Eukaryota</taxon>
        <taxon>Metazoa</taxon>
        <taxon>Ecdysozoa</taxon>
        <taxon>Arthropoda</taxon>
        <taxon>Chelicerata</taxon>
        <taxon>Arachnida</taxon>
        <taxon>Acari</taxon>
        <taxon>Parasitiformes</taxon>
        <taxon>Ixodida</taxon>
        <taxon>Ixodoidea</taxon>
        <taxon>Ixodidae</taxon>
        <taxon>Ixodinae</taxon>
        <taxon>Ixodes</taxon>
    </lineage>
</organism>
<reference evidence="2 4" key="1">
    <citation type="submission" date="2008-03" db="EMBL/GenBank/DDBJ databases">
        <title>Annotation of Ixodes scapularis.</title>
        <authorList>
            <consortium name="Ixodes scapularis Genome Project Consortium"/>
            <person name="Caler E."/>
            <person name="Hannick L.I."/>
            <person name="Bidwell S."/>
            <person name="Joardar V."/>
            <person name="Thiagarajan M."/>
            <person name="Amedeo P."/>
            <person name="Galinsky K.J."/>
            <person name="Schobel S."/>
            <person name="Inman J."/>
            <person name="Hostetler J."/>
            <person name="Miller J."/>
            <person name="Hammond M."/>
            <person name="Megy K."/>
            <person name="Lawson D."/>
            <person name="Kodira C."/>
            <person name="Sutton G."/>
            <person name="Meyer J."/>
            <person name="Hill C.A."/>
            <person name="Birren B."/>
            <person name="Nene V."/>
            <person name="Collins F."/>
            <person name="Alarcon-Chaidez F."/>
            <person name="Wikel S."/>
            <person name="Strausberg R."/>
        </authorList>
    </citation>
    <scope>NUCLEOTIDE SEQUENCE [LARGE SCALE GENOMIC DNA]</scope>
    <source>
        <strain evidence="4">Wikel</strain>
        <strain evidence="2">Wikel colony</strain>
    </source>
</reference>
<dbReference type="HOGENOM" id="CLU_2657250_0_0_1"/>
<reference evidence="3" key="2">
    <citation type="submission" date="2020-05" db="UniProtKB">
        <authorList>
            <consortium name="EnsemblMetazoa"/>
        </authorList>
    </citation>
    <scope>IDENTIFICATION</scope>
    <source>
        <strain evidence="3">wikel</strain>
    </source>
</reference>
<evidence type="ECO:0000313" key="4">
    <source>
        <dbReference type="Proteomes" id="UP000001555"/>
    </source>
</evidence>
<dbReference type="InParanoid" id="B7QGY0"/>
<sequence length="76" mass="8526">MRRESDLRSEEKEGESTLRLIAAGTRRVHTHVTLLNPLLPERFRESESTNQLARSLDSGQPTYPADYLGRIAASSS</sequence>
<evidence type="ECO:0000256" key="1">
    <source>
        <dbReference type="SAM" id="MobiDB-lite"/>
    </source>
</evidence>
<accession>B7QGY0</accession>
<dbReference type="VEuPathDB" id="VectorBase:ISCI023147"/>
<dbReference type="EMBL" id="ABJB011125343">
    <property type="status" value="NOT_ANNOTATED_CDS"/>
    <property type="molecule type" value="Genomic_DNA"/>
</dbReference>
<gene>
    <name evidence="2" type="ORF">IscW_ISCW023147</name>
</gene>
<dbReference type="PaxDb" id="6945-B7QGY0"/>
<evidence type="ECO:0000313" key="2">
    <source>
        <dbReference type="EMBL" id="EEC18102.1"/>
    </source>
</evidence>
<name>B7QGY0_IXOSC</name>
<dbReference type="Proteomes" id="UP000001555">
    <property type="component" value="Unassembled WGS sequence"/>
</dbReference>
<protein>
    <submittedName>
        <fullName evidence="2 3">Uncharacterized protein</fullName>
    </submittedName>
</protein>